<dbReference type="PANTHER" id="PTHR10302:SF27">
    <property type="entry name" value="SINGLE-STRANDED DNA-BINDING PROTEIN"/>
    <property type="match status" value="1"/>
</dbReference>
<dbReference type="HAMAP" id="MF_00984">
    <property type="entry name" value="SSB"/>
    <property type="match status" value="1"/>
</dbReference>
<comment type="subunit">
    <text evidence="2">Homotetramer.</text>
</comment>
<keyword evidence="6" id="KW-1185">Reference proteome</keyword>
<protein>
    <recommendedName>
        <fullName evidence="2 3">Single-stranded DNA-binding protein</fullName>
        <shortName evidence="2">SSB</shortName>
    </recommendedName>
</protein>
<dbReference type="InterPro" id="IPR011344">
    <property type="entry name" value="ssDNA-bd"/>
</dbReference>
<dbReference type="Pfam" id="PF00436">
    <property type="entry name" value="SSB"/>
    <property type="match status" value="1"/>
</dbReference>
<dbReference type="InterPro" id="IPR012340">
    <property type="entry name" value="NA-bd_OB-fold"/>
</dbReference>
<comment type="caution">
    <text evidence="2">Lacks conserved residue(s) required for the propagation of feature annotation.</text>
</comment>
<sequence>MNVVSLYGRITNDLELKYTQSGKAVLSFSIAVRGYGDNSNFIRCQAWEKRAEMLTKYFHKGSRIGITGQLISDKYESNGQTHYTQDVVVNTVDFVDSKQESAQQRQRADTADAAQQAQAGINAQNPQHNPFENNGKQIDISDADMPF</sequence>
<name>A0ABQ0N9I8_9LACO</name>
<evidence type="ECO:0000256" key="1">
    <source>
        <dbReference type="ARBA" id="ARBA00023125"/>
    </source>
</evidence>
<comment type="caution">
    <text evidence="5">The sequence shown here is derived from an EMBL/GenBank/DDBJ whole genome shotgun (WGS) entry which is preliminary data.</text>
</comment>
<dbReference type="PROSITE" id="PS50935">
    <property type="entry name" value="SSB"/>
    <property type="match status" value="1"/>
</dbReference>
<proteinExistence type="inferred from homology"/>
<dbReference type="RefSeq" id="WP_103127097.1">
    <property type="nucleotide sequence ID" value="NZ_BDOR01000004.1"/>
</dbReference>
<dbReference type="CDD" id="cd04496">
    <property type="entry name" value="SSB_OBF"/>
    <property type="match status" value="1"/>
</dbReference>
<accession>A0ABQ0N9I8</accession>
<dbReference type="GO" id="GO:0003677">
    <property type="term" value="F:DNA binding"/>
    <property type="evidence" value="ECO:0007669"/>
    <property type="project" value="UniProtKB-KW"/>
</dbReference>
<evidence type="ECO:0000313" key="5">
    <source>
        <dbReference type="EMBL" id="GBF01672.1"/>
    </source>
</evidence>
<dbReference type="InterPro" id="IPR000424">
    <property type="entry name" value="Primosome_PriB/ssb"/>
</dbReference>
<feature type="region of interest" description="Disordered" evidence="4">
    <location>
        <begin position="98"/>
        <end position="147"/>
    </location>
</feature>
<feature type="compositionally biased region" description="Low complexity" evidence="4">
    <location>
        <begin position="111"/>
        <end position="127"/>
    </location>
</feature>
<evidence type="ECO:0000256" key="4">
    <source>
        <dbReference type="SAM" id="MobiDB-lite"/>
    </source>
</evidence>
<organism evidence="5 6">
    <name type="scientific">Lactiplantibacillus paraplantarum</name>
    <dbReference type="NCBI Taxonomy" id="60520"/>
    <lineage>
        <taxon>Bacteria</taxon>
        <taxon>Bacillati</taxon>
        <taxon>Bacillota</taxon>
        <taxon>Bacilli</taxon>
        <taxon>Lactobacillales</taxon>
        <taxon>Lactobacillaceae</taxon>
        <taxon>Lactiplantibacillus</taxon>
    </lineage>
</organism>
<dbReference type="NCBIfam" id="TIGR00621">
    <property type="entry name" value="ssb"/>
    <property type="match status" value="1"/>
</dbReference>
<dbReference type="Proteomes" id="UP000236162">
    <property type="component" value="Unassembled WGS sequence"/>
</dbReference>
<gene>
    <name evidence="5" type="primary">ssb_2</name>
    <name evidence="5" type="ORF">LPPLD21_01204</name>
</gene>
<dbReference type="SUPFAM" id="SSF50249">
    <property type="entry name" value="Nucleic acid-binding proteins"/>
    <property type="match status" value="1"/>
</dbReference>
<evidence type="ECO:0000256" key="2">
    <source>
        <dbReference type="HAMAP-Rule" id="MF_00984"/>
    </source>
</evidence>
<dbReference type="PANTHER" id="PTHR10302">
    <property type="entry name" value="SINGLE-STRANDED DNA-BINDING PROTEIN"/>
    <property type="match status" value="1"/>
</dbReference>
<dbReference type="Gene3D" id="2.40.50.140">
    <property type="entry name" value="Nucleic acid-binding proteins"/>
    <property type="match status" value="1"/>
</dbReference>
<evidence type="ECO:0000313" key="6">
    <source>
        <dbReference type="Proteomes" id="UP000236162"/>
    </source>
</evidence>
<evidence type="ECO:0000256" key="3">
    <source>
        <dbReference type="PIRNR" id="PIRNR002070"/>
    </source>
</evidence>
<keyword evidence="1 2" id="KW-0238">DNA-binding</keyword>
<reference evidence="5 6" key="1">
    <citation type="submission" date="2017-04" db="EMBL/GenBank/DDBJ databases">
        <title>In vitro and in silico characterization of Lactobacillus paraplantarum D2-1, a starter culture for soymilk fermentation.</title>
        <authorList>
            <person name="Endo A."/>
            <person name="Sasaki F."/>
            <person name="Maeno S."/>
            <person name="Kanesaki Y."/>
            <person name="Kubota E."/>
            <person name="Torres G.A."/>
            <person name="Tomita S."/>
            <person name="Nakagawa J."/>
        </authorList>
    </citation>
    <scope>NUCLEOTIDE SEQUENCE [LARGE SCALE GENOMIC DNA]</scope>
    <source>
        <strain evidence="5 6">D2-1</strain>
    </source>
</reference>
<dbReference type="PIRSF" id="PIRSF002070">
    <property type="entry name" value="SSB"/>
    <property type="match status" value="1"/>
</dbReference>
<dbReference type="EMBL" id="BDOR01000004">
    <property type="protein sequence ID" value="GBF01672.1"/>
    <property type="molecule type" value="Genomic_DNA"/>
</dbReference>